<evidence type="ECO:0000313" key="2">
    <source>
        <dbReference type="Proteomes" id="UP000789920"/>
    </source>
</evidence>
<dbReference type="Proteomes" id="UP000789920">
    <property type="component" value="Unassembled WGS sequence"/>
</dbReference>
<reference evidence="1" key="1">
    <citation type="submission" date="2021-06" db="EMBL/GenBank/DDBJ databases">
        <authorList>
            <person name="Kallberg Y."/>
            <person name="Tangrot J."/>
            <person name="Rosling A."/>
        </authorList>
    </citation>
    <scope>NUCLEOTIDE SEQUENCE</scope>
    <source>
        <strain evidence="1">MA461A</strain>
    </source>
</reference>
<accession>A0ACA9PQC6</accession>
<organism evidence="1 2">
    <name type="scientific">Racocetra persica</name>
    <dbReference type="NCBI Taxonomy" id="160502"/>
    <lineage>
        <taxon>Eukaryota</taxon>
        <taxon>Fungi</taxon>
        <taxon>Fungi incertae sedis</taxon>
        <taxon>Mucoromycota</taxon>
        <taxon>Glomeromycotina</taxon>
        <taxon>Glomeromycetes</taxon>
        <taxon>Diversisporales</taxon>
        <taxon>Gigasporaceae</taxon>
        <taxon>Racocetra</taxon>
    </lineage>
</organism>
<comment type="caution">
    <text evidence="1">The sequence shown here is derived from an EMBL/GenBank/DDBJ whole genome shotgun (WGS) entry which is preliminary data.</text>
</comment>
<sequence>MEISQSIKNVMLPTFIPSLTHTCTTWAIRNDQKEFIGCIGLLLLDESSYSYNVSSDFYLSENSYEIGFYISPDYRNLGITSSALKFVCDEIAFGGLGLSHLYAMVFVGNVKSERILKKSGFKFEKILNDALVKNDKK</sequence>
<gene>
    <name evidence="1" type="ORF">RPERSI_LOCUS11035</name>
</gene>
<evidence type="ECO:0000313" key="1">
    <source>
        <dbReference type="EMBL" id="CAG8717709.1"/>
    </source>
</evidence>
<feature type="non-terminal residue" evidence="1">
    <location>
        <position position="137"/>
    </location>
</feature>
<name>A0ACA9PQC6_9GLOM</name>
<dbReference type="EMBL" id="CAJVQC010022392">
    <property type="protein sequence ID" value="CAG8717709.1"/>
    <property type="molecule type" value="Genomic_DNA"/>
</dbReference>
<proteinExistence type="predicted"/>
<keyword evidence="2" id="KW-1185">Reference proteome</keyword>
<protein>
    <submittedName>
        <fullName evidence="1">4913_t:CDS:1</fullName>
    </submittedName>
</protein>